<dbReference type="GO" id="GO:0005739">
    <property type="term" value="C:mitochondrion"/>
    <property type="evidence" value="ECO:0007669"/>
    <property type="project" value="UniProtKB-SubCell"/>
</dbReference>
<evidence type="ECO:0000313" key="8">
    <source>
        <dbReference type="Proteomes" id="UP001174936"/>
    </source>
</evidence>
<dbReference type="InterPro" id="IPR042272">
    <property type="entry name" value="ATP12_ATP_synth-F1-assembly_N"/>
</dbReference>
<feature type="region of interest" description="Disordered" evidence="6">
    <location>
        <begin position="43"/>
        <end position="62"/>
    </location>
</feature>
<dbReference type="InterPro" id="IPR023335">
    <property type="entry name" value="ATP12_ortho_dom_sf"/>
</dbReference>
<keyword evidence="8" id="KW-1185">Reference proteome</keyword>
<gene>
    <name evidence="7" type="ORF">B0T16DRAFT_398006</name>
</gene>
<dbReference type="EMBL" id="JAULSV010000001">
    <property type="protein sequence ID" value="KAK0655895.1"/>
    <property type="molecule type" value="Genomic_DNA"/>
</dbReference>
<dbReference type="Gene3D" id="1.10.3580.10">
    <property type="entry name" value="ATP12 ATPase"/>
    <property type="match status" value="1"/>
</dbReference>
<evidence type="ECO:0000256" key="2">
    <source>
        <dbReference type="ARBA" id="ARBA00008231"/>
    </source>
</evidence>
<keyword evidence="4" id="KW-0496">Mitochondrion</keyword>
<evidence type="ECO:0000256" key="3">
    <source>
        <dbReference type="ARBA" id="ARBA00022946"/>
    </source>
</evidence>
<evidence type="ECO:0000313" key="7">
    <source>
        <dbReference type="EMBL" id="KAK0655895.1"/>
    </source>
</evidence>
<protein>
    <submittedName>
        <fullName evidence="7">Uncharacterized protein</fullName>
    </submittedName>
</protein>
<evidence type="ECO:0000256" key="4">
    <source>
        <dbReference type="ARBA" id="ARBA00023128"/>
    </source>
</evidence>
<dbReference type="Gene3D" id="3.30.2180.10">
    <property type="entry name" value="ATP12-like"/>
    <property type="match status" value="1"/>
</dbReference>
<evidence type="ECO:0000256" key="5">
    <source>
        <dbReference type="ARBA" id="ARBA00023186"/>
    </source>
</evidence>
<comment type="caution">
    <text evidence="7">The sequence shown here is derived from an EMBL/GenBank/DDBJ whole genome shotgun (WGS) entry which is preliminary data.</text>
</comment>
<keyword evidence="5" id="KW-0143">Chaperone</keyword>
<dbReference type="AlphaFoldDB" id="A0AA40CY51"/>
<name>A0AA40CY51_9PEZI</name>
<dbReference type="SUPFAM" id="SSF160909">
    <property type="entry name" value="ATP12-like"/>
    <property type="match status" value="1"/>
</dbReference>
<keyword evidence="3" id="KW-0809">Transit peptide</keyword>
<proteinExistence type="inferred from homology"/>
<dbReference type="PANTHER" id="PTHR21013">
    <property type="entry name" value="ATP SYNTHASE MITOCHONDRIAL F1 COMPLEX ASSEMBLY FACTOR 2/ATP12 PROTEIN, MITOCHONDRIAL PRECURSOR"/>
    <property type="match status" value="1"/>
</dbReference>
<evidence type="ECO:0000256" key="6">
    <source>
        <dbReference type="SAM" id="MobiDB-lite"/>
    </source>
</evidence>
<evidence type="ECO:0000256" key="1">
    <source>
        <dbReference type="ARBA" id="ARBA00004173"/>
    </source>
</evidence>
<comment type="subcellular location">
    <subcellularLocation>
        <location evidence="1">Mitochondrion</location>
    </subcellularLocation>
</comment>
<reference evidence="7" key="1">
    <citation type="submission" date="2023-06" db="EMBL/GenBank/DDBJ databases">
        <title>Genome-scale phylogeny and comparative genomics of the fungal order Sordariales.</title>
        <authorList>
            <consortium name="Lawrence Berkeley National Laboratory"/>
            <person name="Hensen N."/>
            <person name="Bonometti L."/>
            <person name="Westerberg I."/>
            <person name="Brannstrom I.O."/>
            <person name="Guillou S."/>
            <person name="Cros-Aarteil S."/>
            <person name="Calhoun S."/>
            <person name="Haridas S."/>
            <person name="Kuo A."/>
            <person name="Mondo S."/>
            <person name="Pangilinan J."/>
            <person name="Riley R."/>
            <person name="Labutti K."/>
            <person name="Andreopoulos B."/>
            <person name="Lipzen A."/>
            <person name="Chen C."/>
            <person name="Yanf M."/>
            <person name="Daum C."/>
            <person name="Ng V."/>
            <person name="Clum A."/>
            <person name="Steindorff A."/>
            <person name="Ohm R."/>
            <person name="Martin F."/>
            <person name="Silar P."/>
            <person name="Natvig D."/>
            <person name="Lalanne C."/>
            <person name="Gautier V."/>
            <person name="Ament-Velasquez S.L."/>
            <person name="Kruys A."/>
            <person name="Hutchinson M.I."/>
            <person name="Powell A.J."/>
            <person name="Barry K."/>
            <person name="Miller A.N."/>
            <person name="Grigoriev I.V."/>
            <person name="Debuchy R."/>
            <person name="Gladieux P."/>
            <person name="Thoren M.H."/>
            <person name="Johannesson H."/>
        </authorList>
    </citation>
    <scope>NUCLEOTIDE SEQUENCE</scope>
    <source>
        <strain evidence="7">SMH2532-1</strain>
    </source>
</reference>
<dbReference type="GO" id="GO:0033615">
    <property type="term" value="P:mitochondrial proton-transporting ATP synthase complex assembly"/>
    <property type="evidence" value="ECO:0007669"/>
    <property type="project" value="TreeGrafter"/>
</dbReference>
<dbReference type="InterPro" id="IPR011419">
    <property type="entry name" value="ATP12_ATP_synth-F1-assembly"/>
</dbReference>
<dbReference type="PANTHER" id="PTHR21013:SF10">
    <property type="entry name" value="ATP SYNTHASE MITOCHONDRIAL F1 COMPLEX ASSEMBLY FACTOR 2"/>
    <property type="match status" value="1"/>
</dbReference>
<accession>A0AA40CY51</accession>
<sequence length="406" mass="43651">MAPATRLCTAVLPLRQASATAAKSGLASRAVRAIHHQPAQPAKVVPVYGTGPPPEPPTPSLEYTDATARIARRRRQAELLKQAKEVRAAATARNAQSKSGIAPSSTQQKSTGLKKRFWKEVSVQEVDGALQVHLDSRPLRHPTTKKIVRLPLSKYALATALAIEWDQLVSAQEATRQHLIPLTSLVCRAVDIEADDAAHPGAEKSTAPIRSAIASVLIRYLDTDSLLCWAPSVDPNDPANPSSTFNDAGQSLREVQEENAMPIVSYLTTRVWPGVTIAPVLDDNSIVPRQQEPGAREVVMGWILGLSSWELAGLERATLGGKSLLVAARLVVEWSEGGAGVLSGEVVDEAGPRFGTEEAARAVSVEVEWQTGRWGEVEDTHDVEKEDVRRQFGSVVLLVSGQGPKA</sequence>
<comment type="similarity">
    <text evidence="2">Belongs to the ATP12 family.</text>
</comment>
<dbReference type="Pfam" id="PF07542">
    <property type="entry name" value="ATP12"/>
    <property type="match status" value="1"/>
</dbReference>
<organism evidence="7 8">
    <name type="scientific">Cercophora newfieldiana</name>
    <dbReference type="NCBI Taxonomy" id="92897"/>
    <lineage>
        <taxon>Eukaryota</taxon>
        <taxon>Fungi</taxon>
        <taxon>Dikarya</taxon>
        <taxon>Ascomycota</taxon>
        <taxon>Pezizomycotina</taxon>
        <taxon>Sordariomycetes</taxon>
        <taxon>Sordariomycetidae</taxon>
        <taxon>Sordariales</taxon>
        <taxon>Lasiosphaeriaceae</taxon>
        <taxon>Cercophora</taxon>
    </lineage>
</organism>
<dbReference type="Proteomes" id="UP001174936">
    <property type="component" value="Unassembled WGS sequence"/>
</dbReference>